<feature type="domain" description="Nucleoside phosphorylase" evidence="1">
    <location>
        <begin position="48"/>
        <end position="288"/>
    </location>
</feature>
<keyword evidence="3" id="KW-1185">Reference proteome</keyword>
<comment type="caution">
    <text evidence="2">The sequence shown here is derived from an EMBL/GenBank/DDBJ whole genome shotgun (WGS) entry which is preliminary data.</text>
</comment>
<dbReference type="Gene3D" id="3.40.50.1580">
    <property type="entry name" value="Nucleoside phosphorylase domain"/>
    <property type="match status" value="1"/>
</dbReference>
<reference evidence="3" key="1">
    <citation type="journal article" date="2019" name="Int. J. Syst. Evol. Microbiol.">
        <title>The Global Catalogue of Microorganisms (GCM) 10K type strain sequencing project: providing services to taxonomists for standard genome sequencing and annotation.</title>
        <authorList>
            <consortium name="The Broad Institute Genomics Platform"/>
            <consortium name="The Broad Institute Genome Sequencing Center for Infectious Disease"/>
            <person name="Wu L."/>
            <person name="Ma J."/>
        </authorList>
    </citation>
    <scope>NUCLEOTIDE SEQUENCE [LARGE SCALE GENOMIC DNA]</scope>
    <source>
        <strain evidence="3">JCM 17326</strain>
    </source>
</reference>
<dbReference type="Pfam" id="PF01048">
    <property type="entry name" value="PNP_UDP_1"/>
    <property type="match status" value="1"/>
</dbReference>
<protein>
    <submittedName>
        <fullName evidence="2">5'-methylthioadenosine/S-adenosylhomocysteine nucleosidase</fullName>
    </submittedName>
</protein>
<dbReference type="RefSeq" id="WP_345577374.1">
    <property type="nucleotide sequence ID" value="NZ_BAABDQ010000054.1"/>
</dbReference>
<organism evidence="2 3">
    <name type="scientific">Nonomuraea rosea</name>
    <dbReference type="NCBI Taxonomy" id="638574"/>
    <lineage>
        <taxon>Bacteria</taxon>
        <taxon>Bacillati</taxon>
        <taxon>Actinomycetota</taxon>
        <taxon>Actinomycetes</taxon>
        <taxon>Streptosporangiales</taxon>
        <taxon>Streptosporangiaceae</taxon>
        <taxon>Nonomuraea</taxon>
    </lineage>
</organism>
<gene>
    <name evidence="2" type="ORF">GCM10022419_122270</name>
</gene>
<evidence type="ECO:0000313" key="3">
    <source>
        <dbReference type="Proteomes" id="UP001500630"/>
    </source>
</evidence>
<dbReference type="InterPro" id="IPR035994">
    <property type="entry name" value="Nucleoside_phosphorylase_sf"/>
</dbReference>
<proteinExistence type="predicted"/>
<evidence type="ECO:0000259" key="1">
    <source>
        <dbReference type="Pfam" id="PF01048"/>
    </source>
</evidence>
<dbReference type="CDD" id="cd09008">
    <property type="entry name" value="MTAN"/>
    <property type="match status" value="1"/>
</dbReference>
<dbReference type="PANTHER" id="PTHR46832:SF1">
    <property type="entry name" value="5'-METHYLTHIOADENOSINE_S-ADENOSYLHOMOCYSTEINE NUCLEOSIDASE"/>
    <property type="match status" value="1"/>
</dbReference>
<dbReference type="InterPro" id="IPR000845">
    <property type="entry name" value="Nucleoside_phosphorylase_d"/>
</dbReference>
<dbReference type="EMBL" id="BAABDQ010000054">
    <property type="protein sequence ID" value="GAA3616470.1"/>
    <property type="molecule type" value="Genomic_DNA"/>
</dbReference>
<sequence length="293" mass="31053">MSQQHVDGILNYGGTMTVRDSAVGSNARVVQAAAVQRDGAAERAQVGVITILPLETQAVRLALGLRSERVGDLTFYRAMVNGVSVAATMALEQGQRSAMAAYSNLVGAFDPEITVLAGIGGGIHESVAIGDVILATEMVYYDLRKITPTGTPRRGQSRPVPAAIGHAVNAFIADLDPPSRLTIVDPEGTSRSPVVHAGPIGSGEAVIADEDADEIAFLASFNDKILAVDMEAGGLGQACHERSAASGRQHRWMVVRGISDRADRNKSDTPQRVAAWHAAQVLRLLLPYLENKR</sequence>
<dbReference type="PANTHER" id="PTHR46832">
    <property type="entry name" value="5'-METHYLTHIOADENOSINE/S-ADENOSYLHOMOCYSTEINE NUCLEOSIDASE"/>
    <property type="match status" value="1"/>
</dbReference>
<dbReference type="Proteomes" id="UP001500630">
    <property type="component" value="Unassembled WGS sequence"/>
</dbReference>
<evidence type="ECO:0000313" key="2">
    <source>
        <dbReference type="EMBL" id="GAA3616470.1"/>
    </source>
</evidence>
<name>A0ABP6ZQZ8_9ACTN</name>
<dbReference type="SUPFAM" id="SSF53167">
    <property type="entry name" value="Purine and uridine phosphorylases"/>
    <property type="match status" value="1"/>
</dbReference>
<accession>A0ABP6ZQZ8</accession>